<sequence>MGTGKLRKIDFGAGGYTHYRDQTPLEAYSHLDHKNKKKRQVSLEINTRNGLRTKQKPHDEPAQVIGSTIMHADQIAALGDSAFVPIRDAKTGEEWVYKLKEKKYILRNGE</sequence>
<organism evidence="1 2">
    <name type="scientific">Plasmopara halstedii</name>
    <name type="common">Downy mildew of sunflower</name>
    <dbReference type="NCBI Taxonomy" id="4781"/>
    <lineage>
        <taxon>Eukaryota</taxon>
        <taxon>Sar</taxon>
        <taxon>Stramenopiles</taxon>
        <taxon>Oomycota</taxon>
        <taxon>Peronosporomycetes</taxon>
        <taxon>Peronosporales</taxon>
        <taxon>Peronosporaceae</taxon>
        <taxon>Plasmopara</taxon>
    </lineage>
</organism>
<dbReference type="EMBL" id="CCYD01000610">
    <property type="protein sequence ID" value="CEG41763.1"/>
    <property type="molecule type" value="Genomic_DNA"/>
</dbReference>
<proteinExistence type="predicted"/>
<evidence type="ECO:0000313" key="2">
    <source>
        <dbReference type="Proteomes" id="UP000054928"/>
    </source>
</evidence>
<dbReference type="Proteomes" id="UP000054928">
    <property type="component" value="Unassembled WGS sequence"/>
</dbReference>
<name>A0A0N7L5K9_PLAHL</name>
<reference evidence="2" key="1">
    <citation type="submission" date="2014-09" db="EMBL/GenBank/DDBJ databases">
        <authorList>
            <person name="Sharma Rahul"/>
            <person name="Thines Marco"/>
        </authorList>
    </citation>
    <scope>NUCLEOTIDE SEQUENCE [LARGE SCALE GENOMIC DNA]</scope>
</reference>
<dbReference type="RefSeq" id="XP_024578132.1">
    <property type="nucleotide sequence ID" value="XM_024727567.1"/>
</dbReference>
<dbReference type="GeneID" id="36407147"/>
<protein>
    <submittedName>
        <fullName evidence="1">Uncharacterized protein</fullName>
    </submittedName>
</protein>
<evidence type="ECO:0000313" key="1">
    <source>
        <dbReference type="EMBL" id="CEG41763.1"/>
    </source>
</evidence>
<dbReference type="OrthoDB" id="10368633at2759"/>
<dbReference type="AlphaFoldDB" id="A0A0N7L5K9"/>
<accession>A0A0N7L5K9</accession>
<keyword evidence="2" id="KW-1185">Reference proteome</keyword>